<evidence type="ECO:0000313" key="3">
    <source>
        <dbReference type="Proteomes" id="UP000198405"/>
    </source>
</evidence>
<dbReference type="Proteomes" id="UP000198405">
    <property type="component" value="Unassembled WGS sequence"/>
</dbReference>
<keyword evidence="2" id="KW-0808">Transferase</keyword>
<gene>
    <name evidence="2" type="ORF">SAMN06265340_101158</name>
</gene>
<dbReference type="OrthoDB" id="14556at2"/>
<dbReference type="SUPFAM" id="SSF81301">
    <property type="entry name" value="Nucleotidyltransferase"/>
    <property type="match status" value="1"/>
</dbReference>
<evidence type="ECO:0000259" key="1">
    <source>
        <dbReference type="Pfam" id="PF18765"/>
    </source>
</evidence>
<sequence>MNSNWKKIRLSEEEIKKIKETAYEVFGEEVKIYIFGSRSVPNKRGGDIDILIKSSRQISVDEKLSFLAKLELKGIERKVDLITISSGTNLKDIRKDILKTGLEI</sequence>
<dbReference type="RefSeq" id="WP_089322191.1">
    <property type="nucleotide sequence ID" value="NZ_FZOB01000001.1"/>
</dbReference>
<dbReference type="AlphaFoldDB" id="A0A238XQ90"/>
<accession>A0A238XQ90</accession>
<protein>
    <submittedName>
        <fullName evidence="2">Nucleotidyltransferase domain-containing protein</fullName>
    </submittedName>
</protein>
<evidence type="ECO:0000313" key="2">
    <source>
        <dbReference type="EMBL" id="SNR60880.1"/>
    </source>
</evidence>
<dbReference type="CDD" id="cd05403">
    <property type="entry name" value="NT_KNTase_like"/>
    <property type="match status" value="1"/>
</dbReference>
<name>A0A238XQ90_9BACT</name>
<dbReference type="GO" id="GO:0016740">
    <property type="term" value="F:transferase activity"/>
    <property type="evidence" value="ECO:0007669"/>
    <property type="project" value="UniProtKB-KW"/>
</dbReference>
<dbReference type="InterPro" id="IPR043519">
    <property type="entry name" value="NT_sf"/>
</dbReference>
<reference evidence="3" key="1">
    <citation type="submission" date="2017-06" db="EMBL/GenBank/DDBJ databases">
        <authorList>
            <person name="Varghese N."/>
            <person name="Submissions S."/>
        </authorList>
    </citation>
    <scope>NUCLEOTIDE SEQUENCE [LARGE SCALE GENOMIC DNA]</scope>
    <source>
        <strain evidence="3">DSM 15668</strain>
    </source>
</reference>
<feature type="domain" description="Polymerase beta nucleotidyltransferase" evidence="1">
    <location>
        <begin position="17"/>
        <end position="102"/>
    </location>
</feature>
<organism evidence="2 3">
    <name type="scientific">Desulfurobacterium atlanticum</name>
    <dbReference type="NCBI Taxonomy" id="240169"/>
    <lineage>
        <taxon>Bacteria</taxon>
        <taxon>Pseudomonadati</taxon>
        <taxon>Aquificota</taxon>
        <taxon>Aquificia</taxon>
        <taxon>Desulfurobacteriales</taxon>
        <taxon>Desulfurobacteriaceae</taxon>
        <taxon>Desulfurobacterium</taxon>
    </lineage>
</organism>
<dbReference type="InterPro" id="IPR041633">
    <property type="entry name" value="Polbeta"/>
</dbReference>
<dbReference type="Gene3D" id="3.30.460.10">
    <property type="entry name" value="Beta Polymerase, domain 2"/>
    <property type="match status" value="1"/>
</dbReference>
<dbReference type="Pfam" id="PF18765">
    <property type="entry name" value="Polbeta"/>
    <property type="match status" value="1"/>
</dbReference>
<dbReference type="EMBL" id="FZOB01000001">
    <property type="protein sequence ID" value="SNR60880.1"/>
    <property type="molecule type" value="Genomic_DNA"/>
</dbReference>
<keyword evidence="3" id="KW-1185">Reference proteome</keyword>
<proteinExistence type="predicted"/>